<name>A0A0A7CNH3_ACHHY</name>
<keyword evidence="1" id="KW-0732">Signal</keyword>
<reference evidence="2" key="1">
    <citation type="journal article" date="2014" name="Genome Biol. Evol.">
        <title>The secreted proteins of Achlya hypogyna and Thraustotheca clavata identify the ancestral oomycete secretome and reveal gene acquisitions by horizontal gene transfer.</title>
        <authorList>
            <person name="Misner I."/>
            <person name="Blouin N."/>
            <person name="Leonard G."/>
            <person name="Richards T.A."/>
            <person name="Lane C.E."/>
        </authorList>
    </citation>
    <scope>NUCLEOTIDE SEQUENCE</scope>
    <source>
        <strain evidence="2">ATCC 48635</strain>
    </source>
</reference>
<proteinExistence type="predicted"/>
<organism evidence="2">
    <name type="scientific">Achlya hypogyna</name>
    <name type="common">Oomycete</name>
    <name type="synonym">Protoachlya hypogyna</name>
    <dbReference type="NCBI Taxonomy" id="1202772"/>
    <lineage>
        <taxon>Eukaryota</taxon>
        <taxon>Sar</taxon>
        <taxon>Stramenopiles</taxon>
        <taxon>Oomycota</taxon>
        <taxon>Saprolegniomycetes</taxon>
        <taxon>Saprolegniales</taxon>
        <taxon>Achlyaceae</taxon>
        <taxon>Achlya</taxon>
    </lineage>
</organism>
<protein>
    <submittedName>
        <fullName evidence="2">Secreted protein</fullName>
    </submittedName>
</protein>
<evidence type="ECO:0000256" key="1">
    <source>
        <dbReference type="SAM" id="SignalP"/>
    </source>
</evidence>
<feature type="signal peptide" evidence="1">
    <location>
        <begin position="1"/>
        <end position="18"/>
    </location>
</feature>
<feature type="chain" id="PRO_5002025931" evidence="1">
    <location>
        <begin position="19"/>
        <end position="272"/>
    </location>
</feature>
<dbReference type="EMBL" id="KM038946">
    <property type="protein sequence ID" value="AIG56407.1"/>
    <property type="molecule type" value="Genomic_DNA"/>
</dbReference>
<accession>A0A0A7CNH3</accession>
<dbReference type="AlphaFoldDB" id="A0A0A7CNH3"/>
<sequence length="272" mass="29140">MLGLGALVLSLLVGSANAVGLRSCGSPWTRVASGYTAISFDGTNVCVLSKDHEAVCGSTDPSSWKSVASQATDVVTGGDEILWTNGNNPVALATTAVGQFWNGRAYLYEREEDKWRRLATDGTSICAYITLWDISTYLECAQIDQNDVANRLDFKLLDISISGDSVYAVADSGVLLRASISRIASHRSPSMLPIHGISLKKISSDANSLCGIDENGAIRCALVQPQKPTDLTWSYPIKGSKPWIDVANANGVLYAIDDSNTIYTAEMSSFTE</sequence>
<evidence type="ECO:0000313" key="2">
    <source>
        <dbReference type="EMBL" id="AIG56407.1"/>
    </source>
</evidence>